<dbReference type="PANTHER" id="PTHR43713:SF3">
    <property type="entry name" value="GLUTAMATE-1-SEMIALDEHYDE 2,1-AMINOMUTASE 1, CHLOROPLASTIC-RELATED"/>
    <property type="match status" value="1"/>
</dbReference>
<evidence type="ECO:0000256" key="2">
    <source>
        <dbReference type="ARBA" id="ARBA00022898"/>
    </source>
</evidence>
<accession>A0A6B0YT46</accession>
<dbReference type="Gene3D" id="3.90.1150.10">
    <property type="entry name" value="Aspartate Aminotransferase, domain 1"/>
    <property type="match status" value="1"/>
</dbReference>
<comment type="caution">
    <text evidence="4">The sequence shown here is derived from an EMBL/GenBank/DDBJ whole genome shotgun (WGS) entry which is preliminary data.</text>
</comment>
<dbReference type="InterPro" id="IPR015424">
    <property type="entry name" value="PyrdxlP-dep_Trfase"/>
</dbReference>
<dbReference type="InterPro" id="IPR015421">
    <property type="entry name" value="PyrdxlP-dep_Trfase_major"/>
</dbReference>
<comment type="cofactor">
    <cofactor evidence="1">
        <name>pyridoxal 5'-phosphate</name>
        <dbReference type="ChEBI" id="CHEBI:597326"/>
    </cofactor>
</comment>
<dbReference type="PANTHER" id="PTHR43713">
    <property type="entry name" value="GLUTAMATE-1-SEMIALDEHYDE 2,1-AMINOMUTASE"/>
    <property type="match status" value="1"/>
</dbReference>
<dbReference type="Pfam" id="PF00202">
    <property type="entry name" value="Aminotran_3"/>
    <property type="match status" value="1"/>
</dbReference>
<proteinExistence type="inferred from homology"/>
<dbReference type="PROSITE" id="PS00600">
    <property type="entry name" value="AA_TRANSFER_CLASS_3"/>
    <property type="match status" value="1"/>
</dbReference>
<dbReference type="GO" id="GO:0008483">
    <property type="term" value="F:transaminase activity"/>
    <property type="evidence" value="ECO:0007669"/>
    <property type="project" value="UniProtKB-KW"/>
</dbReference>
<evidence type="ECO:0000313" key="4">
    <source>
        <dbReference type="EMBL" id="MXY92628.1"/>
    </source>
</evidence>
<dbReference type="InterPro" id="IPR005814">
    <property type="entry name" value="Aminotrans_3"/>
</dbReference>
<keyword evidence="2 3" id="KW-0663">Pyridoxal phosphate</keyword>
<sequence length="402" mass="44122">MPVKPYNIEQSKVLLDRSDQLIVRGCQGHKRSHDMLELGYPVFTQRASGARFWDVDGNEYLDYLMGFGPILLGYNDPVINAAVQAQMDEGTIYSTAHPKELEVAEMLIELIPAVEMLGFLIGGSAATSAAVRLARAYTGRDKVIRSGYHGWHDWSRTEDEGAPSVIAPFTLEAPYGDLNALEDIFKQNDNEVACVIMETIRESGPPEGFLQGCVDMAHQYGALCIFDEVKVGFRVAFGGAGEYYGVTPDLTAFAKACANGYPGSFVGGRKDILGSPQCQSSWMAATFHCDLPSLVAIETVIKEVKRRDGIAYQWKIGNRLIEGINAACEEGGLGYRLTGTGPMPTPVMEEEDKDRCIAMLQGCLARGFYLHPMHPMFLTLSHTEQDIEDTITAVQESIADLE</sequence>
<keyword evidence="4" id="KW-0032">Aminotransferase</keyword>
<gene>
    <name evidence="4" type="ORF">F4Y42_04175</name>
</gene>
<reference evidence="4" key="1">
    <citation type="submission" date="2019-09" db="EMBL/GenBank/DDBJ databases">
        <title>Characterisation of the sponge microbiome using genome-centric metagenomics.</title>
        <authorList>
            <person name="Engelberts J.P."/>
            <person name="Robbins S.J."/>
            <person name="De Goeij J.M."/>
            <person name="Aranda M."/>
            <person name="Bell S.C."/>
            <person name="Webster N.S."/>
        </authorList>
    </citation>
    <scope>NUCLEOTIDE SEQUENCE</scope>
    <source>
        <strain evidence="4">SB0664_bin_27</strain>
    </source>
</reference>
<comment type="similarity">
    <text evidence="3">Belongs to the class-III pyridoxal-phosphate-dependent aminotransferase family.</text>
</comment>
<keyword evidence="4" id="KW-0808">Transferase</keyword>
<dbReference type="AlphaFoldDB" id="A0A6B0YT46"/>
<evidence type="ECO:0000256" key="1">
    <source>
        <dbReference type="ARBA" id="ARBA00001933"/>
    </source>
</evidence>
<dbReference type="EMBL" id="VXRG01000038">
    <property type="protein sequence ID" value="MXY92628.1"/>
    <property type="molecule type" value="Genomic_DNA"/>
</dbReference>
<dbReference type="InterPro" id="IPR049704">
    <property type="entry name" value="Aminotrans_3_PPA_site"/>
</dbReference>
<dbReference type="GO" id="GO:0030170">
    <property type="term" value="F:pyridoxal phosphate binding"/>
    <property type="evidence" value="ECO:0007669"/>
    <property type="project" value="InterPro"/>
</dbReference>
<dbReference type="SUPFAM" id="SSF53383">
    <property type="entry name" value="PLP-dependent transferases"/>
    <property type="match status" value="1"/>
</dbReference>
<evidence type="ECO:0000256" key="3">
    <source>
        <dbReference type="RuleBase" id="RU003560"/>
    </source>
</evidence>
<organism evidence="4">
    <name type="scientific">Caldilineaceae bacterium SB0664_bin_27</name>
    <dbReference type="NCBI Taxonomy" id="2605260"/>
    <lineage>
        <taxon>Bacteria</taxon>
        <taxon>Bacillati</taxon>
        <taxon>Chloroflexota</taxon>
        <taxon>Caldilineae</taxon>
        <taxon>Caldilineales</taxon>
        <taxon>Caldilineaceae</taxon>
    </lineage>
</organism>
<dbReference type="InterPro" id="IPR015422">
    <property type="entry name" value="PyrdxlP-dep_Trfase_small"/>
</dbReference>
<protein>
    <submittedName>
        <fullName evidence="4">Aminotransferase class III-fold pyridoxal phosphate-dependent enzyme</fullName>
    </submittedName>
</protein>
<name>A0A6B0YT46_9CHLR</name>
<dbReference type="Gene3D" id="3.40.640.10">
    <property type="entry name" value="Type I PLP-dependent aspartate aminotransferase-like (Major domain)"/>
    <property type="match status" value="1"/>
</dbReference>